<feature type="compositionally biased region" description="Polar residues" evidence="1">
    <location>
        <begin position="70"/>
        <end position="102"/>
    </location>
</feature>
<gene>
    <name evidence="2" type="ORF">PoB_007064700</name>
</gene>
<evidence type="ECO:0000256" key="1">
    <source>
        <dbReference type="SAM" id="MobiDB-lite"/>
    </source>
</evidence>
<dbReference type="Proteomes" id="UP000735302">
    <property type="component" value="Unassembled WGS sequence"/>
</dbReference>
<evidence type="ECO:0000313" key="3">
    <source>
        <dbReference type="Proteomes" id="UP000735302"/>
    </source>
</evidence>
<accession>A0AAV4DIQ1</accession>
<protein>
    <submittedName>
        <fullName evidence="2">Uncharacterized protein</fullName>
    </submittedName>
</protein>
<dbReference type="AlphaFoldDB" id="A0AAV4DIQ1"/>
<evidence type="ECO:0000313" key="2">
    <source>
        <dbReference type="EMBL" id="GFO44142.1"/>
    </source>
</evidence>
<keyword evidence="3" id="KW-1185">Reference proteome</keyword>
<comment type="caution">
    <text evidence="2">The sequence shown here is derived from an EMBL/GenBank/DDBJ whole genome shotgun (WGS) entry which is preliminary data.</text>
</comment>
<reference evidence="2 3" key="1">
    <citation type="journal article" date="2021" name="Elife">
        <title>Chloroplast acquisition without the gene transfer in kleptoplastic sea slugs, Plakobranchus ocellatus.</title>
        <authorList>
            <person name="Maeda T."/>
            <person name="Takahashi S."/>
            <person name="Yoshida T."/>
            <person name="Shimamura S."/>
            <person name="Takaki Y."/>
            <person name="Nagai Y."/>
            <person name="Toyoda A."/>
            <person name="Suzuki Y."/>
            <person name="Arimoto A."/>
            <person name="Ishii H."/>
            <person name="Satoh N."/>
            <person name="Nishiyama T."/>
            <person name="Hasebe M."/>
            <person name="Maruyama T."/>
            <person name="Minagawa J."/>
            <person name="Obokata J."/>
            <person name="Shigenobu S."/>
        </authorList>
    </citation>
    <scope>NUCLEOTIDE SEQUENCE [LARGE SCALE GENOMIC DNA]</scope>
</reference>
<sequence>MIQDLVMKLSSDASLDDYWPKALLGIHFAICKGKHDSTKISAFFLRCGREPKLPEELTGQQFPTKAQADTEWTYSQQQYSPNKKNSPRLNVHIQNNSIPQTK</sequence>
<name>A0AAV4DIQ1_9GAST</name>
<proteinExistence type="predicted"/>
<organism evidence="2 3">
    <name type="scientific">Plakobranchus ocellatus</name>
    <dbReference type="NCBI Taxonomy" id="259542"/>
    <lineage>
        <taxon>Eukaryota</taxon>
        <taxon>Metazoa</taxon>
        <taxon>Spiralia</taxon>
        <taxon>Lophotrochozoa</taxon>
        <taxon>Mollusca</taxon>
        <taxon>Gastropoda</taxon>
        <taxon>Heterobranchia</taxon>
        <taxon>Euthyneura</taxon>
        <taxon>Panpulmonata</taxon>
        <taxon>Sacoglossa</taxon>
        <taxon>Placobranchoidea</taxon>
        <taxon>Plakobranchidae</taxon>
        <taxon>Plakobranchus</taxon>
    </lineage>
</organism>
<dbReference type="EMBL" id="BLXT01007928">
    <property type="protein sequence ID" value="GFO44142.1"/>
    <property type="molecule type" value="Genomic_DNA"/>
</dbReference>
<feature type="region of interest" description="Disordered" evidence="1">
    <location>
        <begin position="55"/>
        <end position="102"/>
    </location>
</feature>